<comment type="caution">
    <text evidence="2">The sequence shown here is derived from an EMBL/GenBank/DDBJ whole genome shotgun (WGS) entry which is preliminary data.</text>
</comment>
<feature type="transmembrane region" description="Helical" evidence="1">
    <location>
        <begin position="99"/>
        <end position="117"/>
    </location>
</feature>
<proteinExistence type="predicted"/>
<protein>
    <submittedName>
        <fullName evidence="2">Uncharacterized protein</fullName>
    </submittedName>
</protein>
<reference evidence="2 3" key="1">
    <citation type="submission" date="2017-11" db="EMBL/GenBank/DDBJ databases">
        <title>Evolution of Phototrophy in the Chloroflexi Phylum Driven by Horizontal Gene Transfer.</title>
        <authorList>
            <person name="Ward L.M."/>
            <person name="Hemp J."/>
            <person name="Shih P.M."/>
            <person name="Mcglynn S.E."/>
            <person name="Fischer W."/>
        </authorList>
    </citation>
    <scope>NUCLEOTIDE SEQUENCE [LARGE SCALE GENOMIC DNA]</scope>
    <source>
        <strain evidence="2">CP2_2F</strain>
    </source>
</reference>
<dbReference type="AlphaFoldDB" id="A0A2M8P1E0"/>
<evidence type="ECO:0000256" key="1">
    <source>
        <dbReference type="SAM" id="Phobius"/>
    </source>
</evidence>
<organism evidence="2 3">
    <name type="scientific">Candidatus Thermofonsia Clade 1 bacterium</name>
    <dbReference type="NCBI Taxonomy" id="2364210"/>
    <lineage>
        <taxon>Bacteria</taxon>
        <taxon>Bacillati</taxon>
        <taxon>Chloroflexota</taxon>
        <taxon>Candidatus Thermofontia</taxon>
        <taxon>Candidatus Thermofonsia Clade 1</taxon>
    </lineage>
</organism>
<keyword evidence="1" id="KW-0472">Membrane</keyword>
<evidence type="ECO:0000313" key="2">
    <source>
        <dbReference type="EMBL" id="PJF31360.1"/>
    </source>
</evidence>
<gene>
    <name evidence="2" type="ORF">CUN51_03240</name>
</gene>
<dbReference type="EMBL" id="PGTK01000003">
    <property type="protein sequence ID" value="PJF31360.1"/>
    <property type="molecule type" value="Genomic_DNA"/>
</dbReference>
<sequence length="127" mass="13584">MIRESRPLGVTILSAYYILWGLATALWSLLTSIFGVVIVCFAPGLLAGGVWGLIQGVLSMILGFSFYGGKDWARALVIVLALLGIGAGVLSIVNYGFGFGTLLNIAINAFVLFYVNSEGVERFFASR</sequence>
<feature type="transmembrane region" description="Helical" evidence="1">
    <location>
        <begin position="7"/>
        <end position="27"/>
    </location>
</feature>
<evidence type="ECO:0000313" key="3">
    <source>
        <dbReference type="Proteomes" id="UP000228921"/>
    </source>
</evidence>
<dbReference type="Proteomes" id="UP000228921">
    <property type="component" value="Unassembled WGS sequence"/>
</dbReference>
<feature type="transmembrane region" description="Helical" evidence="1">
    <location>
        <begin position="75"/>
        <end position="93"/>
    </location>
</feature>
<keyword evidence="1" id="KW-0812">Transmembrane</keyword>
<keyword evidence="1" id="KW-1133">Transmembrane helix</keyword>
<name>A0A2M8P1E0_9CHLR</name>
<accession>A0A2M8P1E0</accession>